<accession>Q757S8</accession>
<evidence type="ECO:0000259" key="1">
    <source>
        <dbReference type="Pfam" id="PF09994"/>
    </source>
</evidence>
<name>Q757S8_EREGS</name>
<evidence type="ECO:0000313" key="3">
    <source>
        <dbReference type="Proteomes" id="UP000000591"/>
    </source>
</evidence>
<reference evidence="2 3" key="1">
    <citation type="journal article" date="2004" name="Science">
        <title>The Ashbya gossypii genome as a tool for mapping the ancient Saccharomyces cerevisiae genome.</title>
        <authorList>
            <person name="Dietrich F.S."/>
            <person name="Voegeli S."/>
            <person name="Brachat S."/>
            <person name="Lerch A."/>
            <person name="Gates K."/>
            <person name="Steiner S."/>
            <person name="Mohr C."/>
            <person name="Pohlmann R."/>
            <person name="Luedi P."/>
            <person name="Choi S."/>
            <person name="Wing R.A."/>
            <person name="Flavier A."/>
            <person name="Gaffney T.D."/>
            <person name="Philippsen P."/>
        </authorList>
    </citation>
    <scope>NUCLEOTIDE SEQUENCE [LARGE SCALE GENOMIC DNA]</scope>
    <source>
        <strain evidence="3">ATCC 10895 / CBS 109.51 / FGSC 9923 / NRRL Y-1056</strain>
    </source>
</reference>
<protein>
    <submittedName>
        <fullName evidence="2">AEL066Cp</fullName>
    </submittedName>
</protein>
<evidence type="ECO:0000313" key="2">
    <source>
        <dbReference type="EMBL" id="AAS52619.2"/>
    </source>
</evidence>
<dbReference type="OMA" id="FENAWMQ"/>
<proteinExistence type="predicted"/>
<gene>
    <name evidence="2" type="ORF">AGOS_AEL066C</name>
</gene>
<dbReference type="eggNOG" id="ENOG502QPR9">
    <property type="taxonomic scope" value="Eukaryota"/>
</dbReference>
<dbReference type="InterPro" id="IPR018712">
    <property type="entry name" value="Tle1-like_cat"/>
</dbReference>
<dbReference type="AlphaFoldDB" id="Q757S8"/>
<dbReference type="InParanoid" id="Q757S8"/>
<feature type="domain" description="T6SS Phospholipase effector Tle1-like catalytic" evidence="1">
    <location>
        <begin position="19"/>
        <end position="410"/>
    </location>
</feature>
<dbReference type="STRING" id="284811.Q757S8"/>
<dbReference type="HOGENOM" id="CLU_005049_0_3_1"/>
<dbReference type="GeneID" id="4620987"/>
<organism evidence="2 3">
    <name type="scientific">Eremothecium gossypii (strain ATCC 10895 / CBS 109.51 / FGSC 9923 / NRRL Y-1056)</name>
    <name type="common">Yeast</name>
    <name type="synonym">Ashbya gossypii</name>
    <dbReference type="NCBI Taxonomy" id="284811"/>
    <lineage>
        <taxon>Eukaryota</taxon>
        <taxon>Fungi</taxon>
        <taxon>Dikarya</taxon>
        <taxon>Ascomycota</taxon>
        <taxon>Saccharomycotina</taxon>
        <taxon>Saccharomycetes</taxon>
        <taxon>Saccharomycetales</taxon>
        <taxon>Saccharomycetaceae</taxon>
        <taxon>Eremothecium</taxon>
    </lineage>
</organism>
<sequence length="690" mass="78607">MTDRSGISDSAKTPLRKPKNLVLCFDGTDQNFGPDPFTNVLKIFRMLESNDDSIQMCYYQPGIGTSMSVRGGDKSSTRCALENTFDSMFAFSLDHHIISAYLFLVQYYELDDKIIMFGFSRGAFIARVLTGMLERVGILKRGLENIVPMAWKIYAAWEYACQPSQPDYTTTLIDEFRNTFARNIPIRVHFEGLFDSVNSCGIIRDRLFPYTSRSGIVDHVRHACSVDERRGKFKQQSFSPNPYTQKLFSFVYRNYMIEPQHYSPLQYGYTDSERFSNPFINSTLVRTSSIPQLTDRSPDAGLFADGMKPDSDSAAVLLRNVADYLEGVGQETQGSWFRRRLSSLSKQRVEGVFQHYSPGNESSDRSTFVSSDLVEKWFPGDHSDVGGGWAPDIETEQFLSNLSLRWMLSEAIKHGVHFKKGIIHQFANTYDSSSSVLSASHDMLSLKKGQFTMQSPFTNSSNPSKVDLDKFHGLLKVPRKVSSMLRVFKKKSGSTLQSASSLGHSPRAFPPRCIIRPAKNDGHGTKSIFQVIAWWIVEMMFIGIRIEDKNCQWKNVYVPNLGRHRNIPAYGELHWSVYWRCKYVGDYRPKNLPPYAEKLIEHYIGVSLNNGKEHRRKKMASSIPSKQVSYPTQESSPLLSPAGNFTCARSSLEVDILAQADEDRIRKWIAEDWRNVPDELHELLQRNPDL</sequence>
<keyword evidence="3" id="KW-1185">Reference proteome</keyword>
<dbReference type="EMBL" id="AE016818">
    <property type="protein sequence ID" value="AAS52619.2"/>
    <property type="molecule type" value="Genomic_DNA"/>
</dbReference>
<dbReference type="KEGG" id="ago:AGOS_AEL066C"/>
<dbReference type="FunCoup" id="Q757S8">
    <property type="interactions" value="35"/>
</dbReference>
<dbReference type="OrthoDB" id="3162439at2759"/>
<dbReference type="PANTHER" id="PTHR33840">
    <property type="match status" value="1"/>
</dbReference>
<dbReference type="Proteomes" id="UP000000591">
    <property type="component" value="Chromosome V"/>
</dbReference>
<reference evidence="3" key="2">
    <citation type="journal article" date="2013" name="G3 (Bethesda)">
        <title>Genomes of Ashbya fungi isolated from insects reveal four mating-type loci, numerous translocations, lack of transposons, and distinct gene duplications.</title>
        <authorList>
            <person name="Dietrich F.S."/>
            <person name="Voegeli S."/>
            <person name="Kuo S."/>
            <person name="Philippsen P."/>
        </authorList>
    </citation>
    <scope>GENOME REANNOTATION</scope>
    <source>
        <strain evidence="3">ATCC 10895 / CBS 109.51 / FGSC 9923 / NRRL Y-1056</strain>
    </source>
</reference>
<dbReference type="RefSeq" id="NP_984795.2">
    <property type="nucleotide sequence ID" value="NM_210149.2"/>
</dbReference>
<dbReference type="PANTHER" id="PTHR33840:SF2">
    <property type="entry name" value="TLE1 PHOSPHOLIPASE DOMAIN-CONTAINING PROTEIN"/>
    <property type="match status" value="1"/>
</dbReference>
<dbReference type="Pfam" id="PF09994">
    <property type="entry name" value="T6SS_Tle1-like_cat"/>
    <property type="match status" value="1"/>
</dbReference>